<dbReference type="GeneID" id="93384658"/>
<accession>A0A0B4S056</accession>
<reference evidence="2 5" key="1">
    <citation type="submission" date="2014-10" db="EMBL/GenBank/DDBJ databases">
        <title>Complete genome sequence of Parvimonas micra KCOM 1535 (= ChDC B708).</title>
        <authorList>
            <person name="Kook J.-K."/>
            <person name="Park S.-N."/>
            <person name="Lim Y.K."/>
            <person name="Roh H."/>
        </authorList>
    </citation>
    <scope>NUCLEOTIDE SEQUENCE [LARGE SCALE GENOMIC DNA]</scope>
    <source>
        <strain evidence="2">KCOM 1535</strain>
        <strain evidence="5">KCOM 1535 / ChDC B708</strain>
    </source>
</reference>
<name>A0A0B4S056_9FIRM</name>
<dbReference type="Proteomes" id="UP000031386">
    <property type="component" value="Chromosome"/>
</dbReference>
<protein>
    <submittedName>
        <fullName evidence="3">DUF819 family protein</fullName>
    </submittedName>
    <submittedName>
        <fullName evidence="2">Membrane protein</fullName>
    </submittedName>
</protein>
<keyword evidence="1" id="KW-1133">Transmembrane helix</keyword>
<dbReference type="InterPro" id="IPR008537">
    <property type="entry name" value="DUF819"/>
</dbReference>
<evidence type="ECO:0000313" key="3">
    <source>
        <dbReference type="EMBL" id="MBF1306809.1"/>
    </source>
</evidence>
<keyword evidence="1" id="KW-0812">Transmembrane</keyword>
<dbReference type="RefSeq" id="WP_004831852.1">
    <property type="nucleotide sequence ID" value="NZ_BHYQ01000001.1"/>
</dbReference>
<organism evidence="2 5">
    <name type="scientific">Parvimonas micra</name>
    <dbReference type="NCBI Taxonomy" id="33033"/>
    <lineage>
        <taxon>Bacteria</taxon>
        <taxon>Bacillati</taxon>
        <taxon>Bacillota</taxon>
        <taxon>Tissierellia</taxon>
        <taxon>Tissierellales</taxon>
        <taxon>Peptoniphilaceae</taxon>
        <taxon>Parvimonas</taxon>
    </lineage>
</organism>
<gene>
    <name evidence="3" type="ORF">HXM94_03320</name>
    <name evidence="4" type="ORF">NM222_07200</name>
    <name evidence="2" type="ORF">NW74_01060</name>
</gene>
<dbReference type="PANTHER" id="PTHR34289">
    <property type="entry name" value="PROTEIN, PUTATIVE (DUF819)-RELATED"/>
    <property type="match status" value="1"/>
</dbReference>
<feature type="transmembrane region" description="Helical" evidence="1">
    <location>
        <begin position="34"/>
        <end position="54"/>
    </location>
</feature>
<dbReference type="KEGG" id="pmic:NW74_01060"/>
<sequence length="392" mass="42179">MITDGFQFIALLFFVSGIVIYLEKKFKNGIFFKYIPALVIIYFGAMILSTLGVWDMNVESVSKARSVLKDAILPSMIFLMLLRADLRDIAKLGPRMIISFFTATFTIMIGFVVAFLIFKGSLASNAPLTFGALAGSWVGGTQNMVAVQQAVGLEGSGMGYTLLIDSIDYSIWIMFLLFLVPFANKFNKWTKADTSKIDNINEHLTAKFSTISKEITFQDIFFLLSVSLGVTAVTGIMGNELVKVPALAFMGATGWTIIITTILGVIFAMTPLARIPGSPEVSNVLLYMLIGLIASNANFMELTQAPAYILAGFVILIIHGVLMAIIGKVFKLDLFTCGIASLSNIGGVASSPVLAAAYSQSLVPIAVLMALIGVITGTFFGIGVAKFLTLLA</sequence>
<dbReference type="PANTHER" id="PTHR34289:SF8">
    <property type="entry name" value="DUF819 DOMAIN-CONTAINING PROTEIN"/>
    <property type="match status" value="1"/>
</dbReference>
<dbReference type="Pfam" id="PF05684">
    <property type="entry name" value="DUF819"/>
    <property type="match status" value="1"/>
</dbReference>
<feature type="transmembrane region" description="Helical" evidence="1">
    <location>
        <begin position="305"/>
        <end position="327"/>
    </location>
</feature>
<dbReference type="Proteomes" id="UP000758611">
    <property type="component" value="Unassembled WGS sequence"/>
</dbReference>
<feature type="transmembrane region" description="Helical" evidence="1">
    <location>
        <begin position="281"/>
        <end position="299"/>
    </location>
</feature>
<evidence type="ECO:0000313" key="2">
    <source>
        <dbReference type="EMBL" id="AIZ36051.1"/>
    </source>
</evidence>
<reference evidence="3" key="2">
    <citation type="submission" date="2020-04" db="EMBL/GenBank/DDBJ databases">
        <title>Deep metagenomics examines the oral microbiome during advanced dental caries in children, revealing novel taxa and co-occurrences with host molecules.</title>
        <authorList>
            <person name="Baker J.L."/>
            <person name="Morton J.T."/>
            <person name="Dinis M."/>
            <person name="Alvarez R."/>
            <person name="Tran N.C."/>
            <person name="Knight R."/>
            <person name="Edlund A."/>
        </authorList>
    </citation>
    <scope>NUCLEOTIDE SEQUENCE</scope>
    <source>
        <strain evidence="3">JCVI_23_bin.11</strain>
    </source>
</reference>
<reference evidence="4" key="3">
    <citation type="submission" date="2022-07" db="EMBL/GenBank/DDBJ databases">
        <title>Parvimonas micra travels from the subgingival sulcus of the human oral cavity to the colorectal adenocarcinoma.</title>
        <authorList>
            <person name="Conde-Perez K."/>
            <person name="Buetas E."/>
            <person name="Aja-Macaya P."/>
            <person name="Martin-De Arribas E."/>
            <person name="Iglesias-Corras I."/>
            <person name="Trigo-Tasende N."/>
            <person name="Nasser-Ali M."/>
            <person name="Estevez L.S."/>
            <person name="Rumbo-Feal S."/>
            <person name="Otero-Alen B."/>
            <person name="Noguera J.F."/>
            <person name="Concha A."/>
            <person name="Pardinas-Lopez S."/>
            <person name="Carda-Dieguez M."/>
            <person name="Gomez-Randulfe I."/>
            <person name="Martinez-Lago N."/>
            <person name="Ladra S."/>
            <person name="Aparicio L.A."/>
            <person name="Bou G."/>
            <person name="Mira A."/>
            <person name="Vallejo J.A."/>
            <person name="Poza M."/>
        </authorList>
    </citation>
    <scope>NUCLEOTIDE SEQUENCE</scope>
    <source>
        <strain evidence="4">PM102KC-G-1</strain>
    </source>
</reference>
<feature type="transmembrane region" description="Helical" evidence="1">
    <location>
        <begin position="6"/>
        <end position="22"/>
    </location>
</feature>
<feature type="transmembrane region" description="Helical" evidence="1">
    <location>
        <begin position="220"/>
        <end position="238"/>
    </location>
</feature>
<proteinExistence type="predicted"/>
<evidence type="ECO:0000313" key="5">
    <source>
        <dbReference type="Proteomes" id="UP000031386"/>
    </source>
</evidence>
<feature type="transmembrane region" description="Helical" evidence="1">
    <location>
        <begin position="334"/>
        <end position="359"/>
    </location>
</feature>
<dbReference type="Proteomes" id="UP001210690">
    <property type="component" value="Chromosome"/>
</dbReference>
<feature type="transmembrane region" description="Helical" evidence="1">
    <location>
        <begin position="365"/>
        <end position="388"/>
    </location>
</feature>
<keyword evidence="1" id="KW-0472">Membrane</keyword>
<dbReference type="STRING" id="33033.NW74_01060"/>
<feature type="transmembrane region" description="Helical" evidence="1">
    <location>
        <begin position="244"/>
        <end position="269"/>
    </location>
</feature>
<dbReference type="EMBL" id="JABZRE010000008">
    <property type="protein sequence ID" value="MBF1306809.1"/>
    <property type="molecule type" value="Genomic_DNA"/>
</dbReference>
<feature type="transmembrane region" description="Helical" evidence="1">
    <location>
        <begin position="96"/>
        <end position="118"/>
    </location>
</feature>
<evidence type="ECO:0000256" key="1">
    <source>
        <dbReference type="SAM" id="Phobius"/>
    </source>
</evidence>
<evidence type="ECO:0000313" key="4">
    <source>
        <dbReference type="EMBL" id="WBB30730.1"/>
    </source>
</evidence>
<feature type="transmembrane region" description="Helical" evidence="1">
    <location>
        <begin position="169"/>
        <end position="186"/>
    </location>
</feature>
<feature type="transmembrane region" description="Helical" evidence="1">
    <location>
        <begin position="66"/>
        <end position="84"/>
    </location>
</feature>
<dbReference type="AlphaFoldDB" id="A0A0B4S056"/>
<dbReference type="EMBL" id="CP101412">
    <property type="protein sequence ID" value="WBB30730.1"/>
    <property type="molecule type" value="Genomic_DNA"/>
</dbReference>
<dbReference type="EMBL" id="CP009761">
    <property type="protein sequence ID" value="AIZ36051.1"/>
    <property type="molecule type" value="Genomic_DNA"/>
</dbReference>
<keyword evidence="5" id="KW-1185">Reference proteome</keyword>
<dbReference type="OrthoDB" id="653763at2"/>